<evidence type="ECO:0000256" key="2">
    <source>
        <dbReference type="SAM" id="MobiDB-lite"/>
    </source>
</evidence>
<dbReference type="Gene3D" id="1.10.472.80">
    <property type="entry name" value="Ypt/Rab-GAP domain of gyp1p, domain 3"/>
    <property type="match status" value="1"/>
</dbReference>
<evidence type="ECO:0000256" key="3">
    <source>
        <dbReference type="SAM" id="Phobius"/>
    </source>
</evidence>
<dbReference type="GO" id="GO:0005096">
    <property type="term" value="F:GTPase activator activity"/>
    <property type="evidence" value="ECO:0007669"/>
    <property type="project" value="UniProtKB-KW"/>
</dbReference>
<dbReference type="Gene3D" id="1.10.8.1310">
    <property type="match status" value="1"/>
</dbReference>
<dbReference type="InterPro" id="IPR000195">
    <property type="entry name" value="Rab-GAP-TBC_dom"/>
</dbReference>
<dbReference type="InterPro" id="IPR035969">
    <property type="entry name" value="Rab-GAP_TBC_sf"/>
</dbReference>
<reference evidence="5 6" key="2">
    <citation type="journal article" date="2012" name="PLoS Pathog.">
        <title>Diverse lifestyles and strategies of plant pathogenesis encoded in the genomes of eighteen Dothideomycetes fungi.</title>
        <authorList>
            <person name="Ohm R.A."/>
            <person name="Feau N."/>
            <person name="Henrissat B."/>
            <person name="Schoch C.L."/>
            <person name="Horwitz B.A."/>
            <person name="Barry K.W."/>
            <person name="Condon B.J."/>
            <person name="Copeland A.C."/>
            <person name="Dhillon B."/>
            <person name="Glaser F."/>
            <person name="Hesse C.N."/>
            <person name="Kosti I."/>
            <person name="LaButti K."/>
            <person name="Lindquist E.A."/>
            <person name="Lucas S."/>
            <person name="Salamov A.A."/>
            <person name="Bradshaw R.E."/>
            <person name="Ciuffetti L."/>
            <person name="Hamelin R.C."/>
            <person name="Kema G.H.J."/>
            <person name="Lawrence C."/>
            <person name="Scott J.A."/>
            <person name="Spatafora J.W."/>
            <person name="Turgeon B.G."/>
            <person name="de Wit P.J.G.M."/>
            <person name="Zhong S."/>
            <person name="Goodwin S.B."/>
            <person name="Grigoriev I.V."/>
        </authorList>
    </citation>
    <scope>NUCLEOTIDE SEQUENCE [LARGE SCALE GENOMIC DNA]</scope>
    <source>
        <strain evidence="6">NZE10 / CBS 128990</strain>
    </source>
</reference>
<dbReference type="GO" id="GO:0005789">
    <property type="term" value="C:endoplasmic reticulum membrane"/>
    <property type="evidence" value="ECO:0007669"/>
    <property type="project" value="TreeGrafter"/>
</dbReference>
<evidence type="ECO:0000259" key="4">
    <source>
        <dbReference type="PROSITE" id="PS50086"/>
    </source>
</evidence>
<dbReference type="FunFam" id="1.10.472.80:FF:000060">
    <property type="entry name" value="TBC domain protein, putative"/>
    <property type="match status" value="1"/>
</dbReference>
<evidence type="ECO:0000313" key="6">
    <source>
        <dbReference type="Proteomes" id="UP000016933"/>
    </source>
</evidence>
<dbReference type="InterPro" id="IPR045913">
    <property type="entry name" value="TBC20/Gyp8-like"/>
</dbReference>
<feature type="compositionally biased region" description="Low complexity" evidence="2">
    <location>
        <begin position="29"/>
        <end position="52"/>
    </location>
</feature>
<dbReference type="GO" id="GO:0006888">
    <property type="term" value="P:endoplasmic reticulum to Golgi vesicle-mediated transport"/>
    <property type="evidence" value="ECO:0007669"/>
    <property type="project" value="TreeGrafter"/>
</dbReference>
<evidence type="ECO:0000256" key="1">
    <source>
        <dbReference type="ARBA" id="ARBA00022468"/>
    </source>
</evidence>
<dbReference type="STRING" id="675120.N1PZ99"/>
<dbReference type="FunFam" id="1.10.8.1310:FF:000001">
    <property type="entry name" value="TBC1 domain family, member 20"/>
    <property type="match status" value="1"/>
</dbReference>
<evidence type="ECO:0000313" key="5">
    <source>
        <dbReference type="EMBL" id="EME47695.1"/>
    </source>
</evidence>
<keyword evidence="3" id="KW-0812">Transmembrane</keyword>
<dbReference type="PANTHER" id="PTHR20913">
    <property type="entry name" value="TBC1 DOMAIN FAMILY MEMBER 20/GTPASE"/>
    <property type="match status" value="1"/>
</dbReference>
<proteinExistence type="predicted"/>
<sequence length="451" mass="50363">MCAAQCAAAADRRNGDGIASFRTEAREASSGSVSSSPESSSKSQAQSQPLSQRARAKAHEILAACRDEDHKALAELAASEGGLVEDEVRRTAWPVLLACGNGPQQSNNVPWRSFERHRDEEQVQLDVNRSFVYYPEHETAARLDARKSELSDVITAVLRQHPRLCYFQGFHDIVQVLLLVLGAAAAEPAVARLSLLRIRDFMLPTLAGAESHLRLLPAILCAADVELCQHLAGATRPAPFFALSATLTLYAHDIEEYGDIARLFDYLLASEAAVPVYLFAAIIMSRRVELLEIDHDEPDMLHSILSKLPKPLDLEGLISRTQELFKLHPPQKLPQRAWSNISPYSVLKTTRDPQALSKQTLADGEKYFDSQARQIQRQDQRKAVLRRLQALATRYRRPARWTGAAVLVALLALYFGRTGKTINGMRWISLAHDVQRKAVDHLYQWVGRIWP</sequence>
<dbReference type="OrthoDB" id="206700at2759"/>
<dbReference type="HOGENOM" id="CLU_039465_0_1_1"/>
<feature type="region of interest" description="Disordered" evidence="2">
    <location>
        <begin position="9"/>
        <end position="53"/>
    </location>
</feature>
<organism evidence="5 6">
    <name type="scientific">Dothistroma septosporum (strain NZE10 / CBS 128990)</name>
    <name type="common">Red band needle blight fungus</name>
    <name type="synonym">Mycosphaerella pini</name>
    <dbReference type="NCBI Taxonomy" id="675120"/>
    <lineage>
        <taxon>Eukaryota</taxon>
        <taxon>Fungi</taxon>
        <taxon>Dikarya</taxon>
        <taxon>Ascomycota</taxon>
        <taxon>Pezizomycotina</taxon>
        <taxon>Dothideomycetes</taxon>
        <taxon>Dothideomycetidae</taxon>
        <taxon>Mycosphaerellales</taxon>
        <taxon>Mycosphaerellaceae</taxon>
        <taxon>Dothistroma</taxon>
    </lineage>
</organism>
<dbReference type="AlphaFoldDB" id="N1PZ99"/>
<keyword evidence="3" id="KW-0472">Membrane</keyword>
<keyword evidence="1" id="KW-0343">GTPase activation</keyword>
<dbReference type="PANTHER" id="PTHR20913:SF7">
    <property type="entry name" value="RE60063P"/>
    <property type="match status" value="1"/>
</dbReference>
<name>N1PZ99_DOTSN</name>
<feature type="domain" description="Rab-GAP TBC" evidence="4">
    <location>
        <begin position="83"/>
        <end position="271"/>
    </location>
</feature>
<dbReference type="Proteomes" id="UP000016933">
    <property type="component" value="Unassembled WGS sequence"/>
</dbReference>
<dbReference type="OMA" id="VYMFAQI"/>
<accession>N1PZ99</accession>
<dbReference type="PROSITE" id="PS50086">
    <property type="entry name" value="TBC_RABGAP"/>
    <property type="match status" value="1"/>
</dbReference>
<dbReference type="EMBL" id="KB446536">
    <property type="protein sequence ID" value="EME47695.1"/>
    <property type="molecule type" value="Genomic_DNA"/>
</dbReference>
<dbReference type="SUPFAM" id="SSF47923">
    <property type="entry name" value="Ypt/Rab-GAP domain of gyp1p"/>
    <property type="match status" value="2"/>
</dbReference>
<dbReference type="SMART" id="SM00164">
    <property type="entry name" value="TBC"/>
    <property type="match status" value="1"/>
</dbReference>
<reference evidence="6" key="1">
    <citation type="journal article" date="2012" name="PLoS Genet.">
        <title>The genomes of the fungal plant pathogens Cladosporium fulvum and Dothistroma septosporum reveal adaptation to different hosts and lifestyles but also signatures of common ancestry.</title>
        <authorList>
            <person name="de Wit P.J.G.M."/>
            <person name="van der Burgt A."/>
            <person name="Oekmen B."/>
            <person name="Stergiopoulos I."/>
            <person name="Abd-Elsalam K.A."/>
            <person name="Aerts A.L."/>
            <person name="Bahkali A.H."/>
            <person name="Beenen H.G."/>
            <person name="Chettri P."/>
            <person name="Cox M.P."/>
            <person name="Datema E."/>
            <person name="de Vries R.P."/>
            <person name="Dhillon B."/>
            <person name="Ganley A.R."/>
            <person name="Griffiths S.A."/>
            <person name="Guo Y."/>
            <person name="Hamelin R.C."/>
            <person name="Henrissat B."/>
            <person name="Kabir M.S."/>
            <person name="Jashni M.K."/>
            <person name="Kema G."/>
            <person name="Klaubauf S."/>
            <person name="Lapidus A."/>
            <person name="Levasseur A."/>
            <person name="Lindquist E."/>
            <person name="Mehrabi R."/>
            <person name="Ohm R.A."/>
            <person name="Owen T.J."/>
            <person name="Salamov A."/>
            <person name="Schwelm A."/>
            <person name="Schijlen E."/>
            <person name="Sun H."/>
            <person name="van den Burg H.A."/>
            <person name="van Ham R.C.H.J."/>
            <person name="Zhang S."/>
            <person name="Goodwin S.B."/>
            <person name="Grigoriev I.V."/>
            <person name="Collemare J."/>
            <person name="Bradshaw R.E."/>
        </authorList>
    </citation>
    <scope>NUCLEOTIDE SEQUENCE [LARGE SCALE GENOMIC DNA]</scope>
    <source>
        <strain evidence="6">NZE10 / CBS 128990</strain>
    </source>
</reference>
<keyword evidence="6" id="KW-1185">Reference proteome</keyword>
<dbReference type="Pfam" id="PF00566">
    <property type="entry name" value="RabGAP-TBC"/>
    <property type="match status" value="1"/>
</dbReference>
<dbReference type="eggNOG" id="KOG2595">
    <property type="taxonomic scope" value="Eukaryota"/>
</dbReference>
<gene>
    <name evidence="5" type="ORF">DOTSEDRAFT_69597</name>
</gene>
<feature type="transmembrane region" description="Helical" evidence="3">
    <location>
        <begin position="399"/>
        <end position="416"/>
    </location>
</feature>
<protein>
    <recommendedName>
        <fullName evidence="4">Rab-GAP TBC domain-containing protein</fullName>
    </recommendedName>
</protein>
<keyword evidence="3" id="KW-1133">Transmembrane helix</keyword>